<evidence type="ECO:0000313" key="8">
    <source>
        <dbReference type="EMBL" id="GLK67653.1"/>
    </source>
</evidence>
<feature type="transmembrane region" description="Helical" evidence="7">
    <location>
        <begin position="78"/>
        <end position="99"/>
    </location>
</feature>
<proteinExistence type="inferred from homology"/>
<keyword evidence="6 7" id="KW-0472">Membrane</keyword>
<dbReference type="PANTHER" id="PTHR43141:SF4">
    <property type="entry name" value="CYTOCHROME BD2 SUBUNIT II"/>
    <property type="match status" value="1"/>
</dbReference>
<comment type="similarity">
    <text evidence="2">Belongs to the cytochrome ubiquinol oxidase subunit 2 family.</text>
</comment>
<reference evidence="8" key="1">
    <citation type="journal article" date="2014" name="Int. J. Syst. Evol. Microbiol.">
        <title>Complete genome sequence of Corynebacterium casei LMG S-19264T (=DSM 44701T), isolated from a smear-ripened cheese.</title>
        <authorList>
            <consortium name="US DOE Joint Genome Institute (JGI-PGF)"/>
            <person name="Walter F."/>
            <person name="Albersmeier A."/>
            <person name="Kalinowski J."/>
            <person name="Ruckert C."/>
        </authorList>
    </citation>
    <scope>NUCLEOTIDE SEQUENCE</scope>
    <source>
        <strain evidence="8">VKM B-2347</strain>
    </source>
</reference>
<reference evidence="8" key="2">
    <citation type="submission" date="2023-01" db="EMBL/GenBank/DDBJ databases">
        <authorList>
            <person name="Sun Q."/>
            <person name="Evtushenko L."/>
        </authorList>
    </citation>
    <scope>NUCLEOTIDE SEQUENCE</scope>
    <source>
        <strain evidence="8">VKM B-2347</strain>
    </source>
</reference>
<dbReference type="NCBIfam" id="TIGR00203">
    <property type="entry name" value="cydB"/>
    <property type="match status" value="1"/>
</dbReference>
<evidence type="ECO:0000313" key="9">
    <source>
        <dbReference type="Proteomes" id="UP001143372"/>
    </source>
</evidence>
<feature type="transmembrane region" description="Helical" evidence="7">
    <location>
        <begin position="236"/>
        <end position="255"/>
    </location>
</feature>
<evidence type="ECO:0000256" key="6">
    <source>
        <dbReference type="ARBA" id="ARBA00023136"/>
    </source>
</evidence>
<name>A0A9W6J0V4_9HYPH</name>
<dbReference type="PANTHER" id="PTHR43141">
    <property type="entry name" value="CYTOCHROME BD2 SUBUNIT II"/>
    <property type="match status" value="1"/>
</dbReference>
<evidence type="ECO:0000256" key="4">
    <source>
        <dbReference type="ARBA" id="ARBA00022692"/>
    </source>
</evidence>
<protein>
    <submittedName>
        <fullName evidence="8">Ubiquinol oxidase subunit II, cyanide insensitive</fullName>
    </submittedName>
</protein>
<dbReference type="GO" id="GO:0016682">
    <property type="term" value="F:oxidoreductase activity, acting on diphenols and related substances as donors, oxygen as acceptor"/>
    <property type="evidence" value="ECO:0007669"/>
    <property type="project" value="TreeGrafter"/>
</dbReference>
<evidence type="ECO:0000256" key="5">
    <source>
        <dbReference type="ARBA" id="ARBA00022989"/>
    </source>
</evidence>
<feature type="transmembrane region" description="Helical" evidence="7">
    <location>
        <begin position="7"/>
        <end position="26"/>
    </location>
</feature>
<dbReference type="GO" id="GO:0070069">
    <property type="term" value="C:cytochrome complex"/>
    <property type="evidence" value="ECO:0007669"/>
    <property type="project" value="TreeGrafter"/>
</dbReference>
<keyword evidence="3" id="KW-1003">Cell membrane</keyword>
<evidence type="ECO:0000256" key="1">
    <source>
        <dbReference type="ARBA" id="ARBA00004651"/>
    </source>
</evidence>
<feature type="transmembrane region" description="Helical" evidence="7">
    <location>
        <begin position="119"/>
        <end position="142"/>
    </location>
</feature>
<dbReference type="Pfam" id="PF02322">
    <property type="entry name" value="Cyt_bd_oxida_II"/>
    <property type="match status" value="1"/>
</dbReference>
<comment type="caution">
    <text evidence="8">The sequence shown here is derived from an EMBL/GenBank/DDBJ whole genome shotgun (WGS) entry which is preliminary data.</text>
</comment>
<dbReference type="GO" id="GO:0009055">
    <property type="term" value="F:electron transfer activity"/>
    <property type="evidence" value="ECO:0007669"/>
    <property type="project" value="TreeGrafter"/>
</dbReference>
<dbReference type="EMBL" id="BSFI01000007">
    <property type="protein sequence ID" value="GLK67653.1"/>
    <property type="molecule type" value="Genomic_DNA"/>
</dbReference>
<feature type="transmembrane region" description="Helical" evidence="7">
    <location>
        <begin position="307"/>
        <end position="331"/>
    </location>
</feature>
<evidence type="ECO:0000256" key="3">
    <source>
        <dbReference type="ARBA" id="ARBA00022475"/>
    </source>
</evidence>
<dbReference type="AlphaFoldDB" id="A0A9W6J0V4"/>
<sequence>MMGMEWYLPLAWAWIIGAAVAMYVILDGFDLGIGILFPFTKDEHERDQMMNTVAPFWDGNETWLVLGGGGLWVAFPKAYAVIMPALYLPVIVMLLALIFRGVSFEFRWVAKPNKSVWNVTFAGGSIVAAFCQGLILGGLIQGVDVQTQGALGPQFAGGALDWATPFGALCGIGVVLGYALLGATWLAMKTDGEVAARSRRQAAPLLIAMIVAMGLVSLWTPLLVDRIWERWFSLPNLLFLWPIPLVTAGVAWLVWRGIENGREIGPFVGSIALFVLGFIGLAISTYPYLVPPHITFWDAAAAPASQIFMGVGTVVMFPIIMGYTVFVYWIFRGKVRAGEGYH</sequence>
<keyword evidence="9" id="KW-1185">Reference proteome</keyword>
<gene>
    <name evidence="8" type="ORF">GCM10008179_12910</name>
</gene>
<dbReference type="GO" id="GO:0019646">
    <property type="term" value="P:aerobic electron transport chain"/>
    <property type="evidence" value="ECO:0007669"/>
    <property type="project" value="TreeGrafter"/>
</dbReference>
<evidence type="ECO:0000256" key="2">
    <source>
        <dbReference type="ARBA" id="ARBA00007543"/>
    </source>
</evidence>
<keyword evidence="4 7" id="KW-0812">Transmembrane</keyword>
<dbReference type="GO" id="GO:0005886">
    <property type="term" value="C:plasma membrane"/>
    <property type="evidence" value="ECO:0007669"/>
    <property type="project" value="UniProtKB-SubCell"/>
</dbReference>
<evidence type="ECO:0000256" key="7">
    <source>
        <dbReference type="SAM" id="Phobius"/>
    </source>
</evidence>
<dbReference type="Proteomes" id="UP001143372">
    <property type="component" value="Unassembled WGS sequence"/>
</dbReference>
<feature type="transmembrane region" description="Helical" evidence="7">
    <location>
        <begin position="267"/>
        <end position="287"/>
    </location>
</feature>
<keyword evidence="5 7" id="KW-1133">Transmembrane helix</keyword>
<accession>A0A9W6J0V4</accession>
<feature type="transmembrane region" description="Helical" evidence="7">
    <location>
        <begin position="162"/>
        <end position="181"/>
    </location>
</feature>
<feature type="transmembrane region" description="Helical" evidence="7">
    <location>
        <begin position="202"/>
        <end position="224"/>
    </location>
</feature>
<comment type="subcellular location">
    <subcellularLocation>
        <location evidence="1">Cell membrane</location>
        <topology evidence="1">Multi-pass membrane protein</topology>
    </subcellularLocation>
</comment>
<dbReference type="InterPro" id="IPR003317">
    <property type="entry name" value="Cyt-d_oxidase_su2"/>
</dbReference>
<organism evidence="8 9">
    <name type="scientific">Hansschlegelia plantiphila</name>
    <dbReference type="NCBI Taxonomy" id="374655"/>
    <lineage>
        <taxon>Bacteria</taxon>
        <taxon>Pseudomonadati</taxon>
        <taxon>Pseudomonadota</taxon>
        <taxon>Alphaproteobacteria</taxon>
        <taxon>Hyphomicrobiales</taxon>
        <taxon>Methylopilaceae</taxon>
        <taxon>Hansschlegelia</taxon>
    </lineage>
</organism>